<dbReference type="GO" id="GO:0008237">
    <property type="term" value="F:metallopeptidase activity"/>
    <property type="evidence" value="ECO:0007669"/>
    <property type="project" value="UniProtKB-KW"/>
</dbReference>
<comment type="caution">
    <text evidence="7">The sequence shown here is derived from an EMBL/GenBank/DDBJ whole genome shotgun (WGS) entry which is preliminary data.</text>
</comment>
<dbReference type="GO" id="GO:0046872">
    <property type="term" value="F:metal ion binding"/>
    <property type="evidence" value="ECO:0007669"/>
    <property type="project" value="UniProtKB-KW"/>
</dbReference>
<keyword evidence="1" id="KW-0645">Protease</keyword>
<dbReference type="EMBL" id="QGGH01000031">
    <property type="protein sequence ID" value="PWJ84702.1"/>
    <property type="molecule type" value="Genomic_DNA"/>
</dbReference>
<dbReference type="GO" id="GO:0006508">
    <property type="term" value="P:proteolysis"/>
    <property type="evidence" value="ECO:0007669"/>
    <property type="project" value="UniProtKB-KW"/>
</dbReference>
<feature type="domain" description="JAB" evidence="6">
    <location>
        <begin position="9"/>
        <end position="129"/>
    </location>
</feature>
<keyword evidence="2" id="KW-0479">Metal-binding</keyword>
<sequence>MPHVVWLPRSVVDVMKSDADQWYDKETGGTFMGYWAETRVAVVTRMIPAGPNAKRTRCSFLPDQDWQQAEIAKDYHRSGRLDTYLGDWHTHPDTFSNRLSRTDRACLRNVIGTPSARASTPIMMLMCGKTARWMLHAWVCGMGPRFFLLEGLCEWKAEVAVYG</sequence>
<evidence type="ECO:0000256" key="4">
    <source>
        <dbReference type="ARBA" id="ARBA00022833"/>
    </source>
</evidence>
<evidence type="ECO:0000259" key="6">
    <source>
        <dbReference type="Pfam" id="PF14464"/>
    </source>
</evidence>
<dbReference type="SUPFAM" id="SSF102712">
    <property type="entry name" value="JAB1/MPN domain"/>
    <property type="match status" value="1"/>
</dbReference>
<dbReference type="Gene3D" id="3.40.140.10">
    <property type="entry name" value="Cytidine Deaminase, domain 2"/>
    <property type="match status" value="1"/>
</dbReference>
<reference evidence="7 8" key="1">
    <citation type="submission" date="2018-05" db="EMBL/GenBank/DDBJ databases">
        <title>Genomic Encyclopedia of Type Strains, Phase IV (KMG-IV): sequencing the most valuable type-strain genomes for metagenomic binning, comparative biology and taxonomic classification.</title>
        <authorList>
            <person name="Goeker M."/>
        </authorList>
    </citation>
    <scope>NUCLEOTIDE SEQUENCE [LARGE SCALE GENOMIC DNA]</scope>
    <source>
        <strain evidence="7 8">DSM 2626</strain>
    </source>
</reference>
<evidence type="ECO:0000256" key="1">
    <source>
        <dbReference type="ARBA" id="ARBA00022670"/>
    </source>
</evidence>
<keyword evidence="3" id="KW-0378">Hydrolase</keyword>
<protein>
    <submittedName>
        <fullName evidence="7">Integrative and conjugative element protein (TIGR02256 family)</fullName>
    </submittedName>
</protein>
<evidence type="ECO:0000256" key="5">
    <source>
        <dbReference type="ARBA" id="ARBA00023049"/>
    </source>
</evidence>
<evidence type="ECO:0000256" key="3">
    <source>
        <dbReference type="ARBA" id="ARBA00022801"/>
    </source>
</evidence>
<dbReference type="InterPro" id="IPR028090">
    <property type="entry name" value="JAB_dom_prok"/>
</dbReference>
<name>A0A8E3B0W7_RHILI</name>
<gene>
    <name evidence="7" type="ORF">C8D77_1315</name>
</gene>
<dbReference type="GeneID" id="61056446"/>
<dbReference type="AlphaFoldDB" id="A0A8E3B0W7"/>
<organism evidence="7 8">
    <name type="scientific">Rhizobium loti</name>
    <name type="common">Mesorhizobium loti</name>
    <dbReference type="NCBI Taxonomy" id="381"/>
    <lineage>
        <taxon>Bacteria</taxon>
        <taxon>Pseudomonadati</taxon>
        <taxon>Pseudomonadota</taxon>
        <taxon>Alphaproteobacteria</taxon>
        <taxon>Hyphomicrobiales</taxon>
        <taxon>Phyllobacteriaceae</taxon>
        <taxon>Mesorhizobium</taxon>
    </lineage>
</organism>
<dbReference type="Proteomes" id="UP000245631">
    <property type="component" value="Unassembled WGS sequence"/>
</dbReference>
<dbReference type="Pfam" id="PF14464">
    <property type="entry name" value="Prok-JAB"/>
    <property type="match status" value="1"/>
</dbReference>
<keyword evidence="4" id="KW-0862">Zinc</keyword>
<dbReference type="RefSeq" id="WP_109672751.1">
    <property type="nucleotide sequence ID" value="NZ_QGGH01000031.1"/>
</dbReference>
<accession>A0A8E3B0W7</accession>
<evidence type="ECO:0000256" key="2">
    <source>
        <dbReference type="ARBA" id="ARBA00022723"/>
    </source>
</evidence>
<proteinExistence type="predicted"/>
<keyword evidence="5" id="KW-0482">Metalloprotease</keyword>
<evidence type="ECO:0000313" key="7">
    <source>
        <dbReference type="EMBL" id="PWJ84702.1"/>
    </source>
</evidence>
<evidence type="ECO:0000313" key="8">
    <source>
        <dbReference type="Proteomes" id="UP000245631"/>
    </source>
</evidence>